<protein>
    <recommendedName>
        <fullName evidence="3 12">Pyruvate kinase</fullName>
        <ecNumber evidence="3 12">2.7.1.40</ecNumber>
    </recommendedName>
</protein>
<evidence type="ECO:0000313" key="15">
    <source>
        <dbReference type="EMBL" id="TCL15239.1"/>
    </source>
</evidence>
<dbReference type="GO" id="GO:0004743">
    <property type="term" value="F:pyruvate kinase activity"/>
    <property type="evidence" value="ECO:0007669"/>
    <property type="project" value="UniProtKB-EC"/>
</dbReference>
<evidence type="ECO:0000256" key="3">
    <source>
        <dbReference type="ARBA" id="ARBA00012142"/>
    </source>
</evidence>
<keyword evidence="6" id="KW-0547">Nucleotide-binding</keyword>
<dbReference type="UniPathway" id="UPA00109">
    <property type="reaction ID" value="UER00188"/>
</dbReference>
<evidence type="ECO:0000256" key="2">
    <source>
        <dbReference type="ARBA" id="ARBA00008663"/>
    </source>
</evidence>
<dbReference type="EMBL" id="SMMU01000076">
    <property type="protein sequence ID" value="TCL15239.1"/>
    <property type="molecule type" value="Genomic_DNA"/>
</dbReference>
<gene>
    <name evidence="15" type="ORF">EV691_1761</name>
</gene>
<evidence type="ECO:0000256" key="11">
    <source>
        <dbReference type="ARBA" id="ARBA00023317"/>
    </source>
</evidence>
<dbReference type="Gene3D" id="3.20.20.60">
    <property type="entry name" value="Phosphoenolpyruvate-binding domains"/>
    <property type="match status" value="1"/>
</dbReference>
<dbReference type="PANTHER" id="PTHR11817">
    <property type="entry name" value="PYRUVATE KINASE"/>
    <property type="match status" value="1"/>
</dbReference>
<comment type="caution">
    <text evidence="15">The sequence shown here is derived from an EMBL/GenBank/DDBJ whole genome shotgun (WGS) entry which is preliminary data.</text>
</comment>
<evidence type="ECO:0000256" key="9">
    <source>
        <dbReference type="ARBA" id="ARBA00022842"/>
    </source>
</evidence>
<keyword evidence="7 12" id="KW-0418">Kinase</keyword>
<dbReference type="InterPro" id="IPR001697">
    <property type="entry name" value="Pyr_Knase"/>
</dbReference>
<dbReference type="RefSeq" id="WP_243649672.1">
    <property type="nucleotide sequence ID" value="NZ_SMMU01000076.1"/>
</dbReference>
<dbReference type="SUPFAM" id="SSF52935">
    <property type="entry name" value="PK C-terminal domain-like"/>
    <property type="match status" value="1"/>
</dbReference>
<sequence>AGLVAKIERAEAVADAQVLDGIILASEAVMVARGDLGVEIGDAELVGVQKRIIERARVLNRAVITATQMMETMITQSLPTRAEVFDVANAVLDGTDAVMLSAETAAGSYPVETVEAMSRVILGAEKHPLAHRSKHRMDQVFHKIDETIALSAMYAANHLEGVKAIVCLTESGDTPRLMSRIRSHLPIYAFSRHPRTQSRVALFRGVNPVPFETDRIAEAELNARAVKELMQRNLVFEGDLVLITKGDAGAQGGTDTLRIVRVGDVIQ</sequence>
<keyword evidence="11 15" id="KW-0670">Pyruvate</keyword>
<dbReference type="InterPro" id="IPR015795">
    <property type="entry name" value="Pyrv_Knase_C"/>
</dbReference>
<evidence type="ECO:0000256" key="7">
    <source>
        <dbReference type="ARBA" id="ARBA00022777"/>
    </source>
</evidence>
<comment type="pathway">
    <text evidence="1 12">Carbohydrate degradation; glycolysis; pyruvate from D-glyceraldehyde 3-phosphate: step 5/5.</text>
</comment>
<organism evidence="15 16">
    <name type="scientific">Azotobacter chroococcum</name>
    <dbReference type="NCBI Taxonomy" id="353"/>
    <lineage>
        <taxon>Bacteria</taxon>
        <taxon>Pseudomonadati</taxon>
        <taxon>Pseudomonadota</taxon>
        <taxon>Gammaproteobacteria</taxon>
        <taxon>Pseudomonadales</taxon>
        <taxon>Pseudomonadaceae</taxon>
        <taxon>Azotobacter</taxon>
    </lineage>
</organism>
<feature type="non-terminal residue" evidence="15">
    <location>
        <position position="1"/>
    </location>
</feature>
<keyword evidence="8" id="KW-0067">ATP-binding</keyword>
<dbReference type="InterPro" id="IPR015793">
    <property type="entry name" value="Pyrv_Knase_brl"/>
</dbReference>
<dbReference type="GO" id="GO:0005524">
    <property type="term" value="F:ATP binding"/>
    <property type="evidence" value="ECO:0007669"/>
    <property type="project" value="UniProtKB-KW"/>
</dbReference>
<feature type="domain" description="Pyruvate kinase C-terminal" evidence="14">
    <location>
        <begin position="146"/>
        <end position="260"/>
    </location>
</feature>
<evidence type="ECO:0000256" key="12">
    <source>
        <dbReference type="RuleBase" id="RU000504"/>
    </source>
</evidence>
<dbReference type="GO" id="GO:0016301">
    <property type="term" value="F:kinase activity"/>
    <property type="evidence" value="ECO:0007669"/>
    <property type="project" value="UniProtKB-KW"/>
</dbReference>
<keyword evidence="10 12" id="KW-0324">Glycolysis</keyword>
<dbReference type="InterPro" id="IPR015813">
    <property type="entry name" value="Pyrv/PenolPyrv_kinase-like_dom"/>
</dbReference>
<dbReference type="InterPro" id="IPR040442">
    <property type="entry name" value="Pyrv_kinase-like_dom_sf"/>
</dbReference>
<dbReference type="Pfam" id="PF00224">
    <property type="entry name" value="PK"/>
    <property type="match status" value="1"/>
</dbReference>
<dbReference type="EC" id="2.7.1.40" evidence="3 12"/>
<evidence type="ECO:0000256" key="8">
    <source>
        <dbReference type="ARBA" id="ARBA00022840"/>
    </source>
</evidence>
<accession>A0A4R1NS52</accession>
<dbReference type="SUPFAM" id="SSF51621">
    <property type="entry name" value="Phosphoenolpyruvate/pyruvate domain"/>
    <property type="match status" value="1"/>
</dbReference>
<comment type="catalytic activity">
    <reaction evidence="12">
        <text>pyruvate + ATP = phosphoenolpyruvate + ADP + H(+)</text>
        <dbReference type="Rhea" id="RHEA:18157"/>
        <dbReference type="ChEBI" id="CHEBI:15361"/>
        <dbReference type="ChEBI" id="CHEBI:15378"/>
        <dbReference type="ChEBI" id="CHEBI:30616"/>
        <dbReference type="ChEBI" id="CHEBI:58702"/>
        <dbReference type="ChEBI" id="CHEBI:456216"/>
        <dbReference type="EC" id="2.7.1.40"/>
    </reaction>
</comment>
<evidence type="ECO:0000259" key="14">
    <source>
        <dbReference type="Pfam" id="PF02887"/>
    </source>
</evidence>
<evidence type="ECO:0000256" key="6">
    <source>
        <dbReference type="ARBA" id="ARBA00022741"/>
    </source>
</evidence>
<dbReference type="AlphaFoldDB" id="A0A4R1NS52"/>
<keyword evidence="9 12" id="KW-0460">Magnesium</keyword>
<dbReference type="Proteomes" id="UP000295169">
    <property type="component" value="Unassembled WGS sequence"/>
</dbReference>
<keyword evidence="5" id="KW-0479">Metal-binding</keyword>
<evidence type="ECO:0000256" key="1">
    <source>
        <dbReference type="ARBA" id="ARBA00004997"/>
    </source>
</evidence>
<dbReference type="Gene3D" id="3.40.1380.20">
    <property type="entry name" value="Pyruvate kinase, C-terminal domain"/>
    <property type="match status" value="1"/>
</dbReference>
<dbReference type="InterPro" id="IPR036918">
    <property type="entry name" value="Pyrv_Knase_C_sf"/>
</dbReference>
<dbReference type="GO" id="GO:0000287">
    <property type="term" value="F:magnesium ion binding"/>
    <property type="evidence" value="ECO:0007669"/>
    <property type="project" value="InterPro"/>
</dbReference>
<dbReference type="GO" id="GO:0030955">
    <property type="term" value="F:potassium ion binding"/>
    <property type="evidence" value="ECO:0007669"/>
    <property type="project" value="InterPro"/>
</dbReference>
<reference evidence="15 16" key="1">
    <citation type="submission" date="2019-03" db="EMBL/GenBank/DDBJ databases">
        <title>Genomic Encyclopedia of Type Strains, Phase IV (KMG-IV): sequencing the most valuable type-strain genomes for metagenomic binning, comparative biology and taxonomic classification.</title>
        <authorList>
            <person name="Goeker M."/>
        </authorList>
    </citation>
    <scope>NUCLEOTIDE SEQUENCE [LARGE SCALE GENOMIC DNA]</scope>
    <source>
        <strain evidence="15 16">DSM 2286</strain>
    </source>
</reference>
<evidence type="ECO:0000259" key="13">
    <source>
        <dbReference type="Pfam" id="PF00224"/>
    </source>
</evidence>
<evidence type="ECO:0000256" key="5">
    <source>
        <dbReference type="ARBA" id="ARBA00022723"/>
    </source>
</evidence>
<evidence type="ECO:0000313" key="16">
    <source>
        <dbReference type="Proteomes" id="UP000295169"/>
    </source>
</evidence>
<dbReference type="Pfam" id="PF02887">
    <property type="entry name" value="PK_C"/>
    <property type="match status" value="1"/>
</dbReference>
<evidence type="ECO:0000256" key="10">
    <source>
        <dbReference type="ARBA" id="ARBA00023152"/>
    </source>
</evidence>
<feature type="domain" description="Pyruvate kinase barrel" evidence="13">
    <location>
        <begin position="3"/>
        <end position="114"/>
    </location>
</feature>
<comment type="similarity">
    <text evidence="2 12">Belongs to the pyruvate kinase family.</text>
</comment>
<proteinExistence type="inferred from homology"/>
<name>A0A4R1NS52_9GAMM</name>
<keyword evidence="4 12" id="KW-0808">Transferase</keyword>
<dbReference type="PRINTS" id="PR01050">
    <property type="entry name" value="PYRUVTKNASE"/>
</dbReference>
<evidence type="ECO:0000256" key="4">
    <source>
        <dbReference type="ARBA" id="ARBA00022679"/>
    </source>
</evidence>